<reference evidence="1" key="2">
    <citation type="journal article" date="2024" name="Plant">
        <title>Genomic evolution and insights into agronomic trait innovations of Sesamum species.</title>
        <authorList>
            <person name="Miao H."/>
            <person name="Wang L."/>
            <person name="Qu L."/>
            <person name="Liu H."/>
            <person name="Sun Y."/>
            <person name="Le M."/>
            <person name="Wang Q."/>
            <person name="Wei S."/>
            <person name="Zheng Y."/>
            <person name="Lin W."/>
            <person name="Duan Y."/>
            <person name="Cao H."/>
            <person name="Xiong S."/>
            <person name="Wang X."/>
            <person name="Wei L."/>
            <person name="Li C."/>
            <person name="Ma Q."/>
            <person name="Ju M."/>
            <person name="Zhao R."/>
            <person name="Li G."/>
            <person name="Mu C."/>
            <person name="Tian Q."/>
            <person name="Mei H."/>
            <person name="Zhang T."/>
            <person name="Gao T."/>
            <person name="Zhang H."/>
        </authorList>
    </citation>
    <scope>NUCLEOTIDE SEQUENCE</scope>
    <source>
        <strain evidence="1">KEN1</strain>
    </source>
</reference>
<gene>
    <name evidence="1" type="ORF">Slati_0674200</name>
</gene>
<accession>A0AAW2Y3Y2</accession>
<sequence length="193" mass="22312">MPQLRHINIRLAVLPDPMDVQDTNTILENLQTLSLIHNFKCTKEVVVRIPNLKNLECSYFNNLEKWSYYCLHNLAHLHKLESLSLRAEDFLLESITLPTSLKKLTLSDCRIPWTEMTIIGSLPNLEVLKLHGDAFTGPEWNPIEGEFLRLKTLHIESCELVWWTAENTHFPNLEALTLKLMSVLTRSLQALEI</sequence>
<protein>
    <submittedName>
        <fullName evidence="1">Uncharacterized protein</fullName>
    </submittedName>
</protein>
<dbReference type="AlphaFoldDB" id="A0AAW2Y3Y2"/>
<evidence type="ECO:0000313" key="1">
    <source>
        <dbReference type="EMBL" id="KAL0460470.1"/>
    </source>
</evidence>
<reference evidence="1" key="1">
    <citation type="submission" date="2020-06" db="EMBL/GenBank/DDBJ databases">
        <authorList>
            <person name="Li T."/>
            <person name="Hu X."/>
            <person name="Zhang T."/>
            <person name="Song X."/>
            <person name="Zhang H."/>
            <person name="Dai N."/>
            <person name="Sheng W."/>
            <person name="Hou X."/>
            <person name="Wei L."/>
        </authorList>
    </citation>
    <scope>NUCLEOTIDE SEQUENCE</scope>
    <source>
        <strain evidence="1">KEN1</strain>
        <tissue evidence="1">Leaf</tissue>
    </source>
</reference>
<dbReference type="SUPFAM" id="SSF52047">
    <property type="entry name" value="RNI-like"/>
    <property type="match status" value="1"/>
</dbReference>
<comment type="caution">
    <text evidence="1">The sequence shown here is derived from an EMBL/GenBank/DDBJ whole genome shotgun (WGS) entry which is preliminary data.</text>
</comment>
<dbReference type="PANTHER" id="PTHR15140:SF33">
    <property type="entry name" value="LATE BLIGHT RESISTANCE PROTEIN HOMOLOG R1A-3 ISOFORM X1"/>
    <property type="match status" value="1"/>
</dbReference>
<dbReference type="Gene3D" id="3.80.10.10">
    <property type="entry name" value="Ribonuclease Inhibitor"/>
    <property type="match status" value="1"/>
</dbReference>
<dbReference type="InterPro" id="IPR032675">
    <property type="entry name" value="LRR_dom_sf"/>
</dbReference>
<dbReference type="PANTHER" id="PTHR15140">
    <property type="entry name" value="TUBULIN-SPECIFIC CHAPERONE E"/>
    <property type="match status" value="1"/>
</dbReference>
<organism evidence="1">
    <name type="scientific">Sesamum latifolium</name>
    <dbReference type="NCBI Taxonomy" id="2727402"/>
    <lineage>
        <taxon>Eukaryota</taxon>
        <taxon>Viridiplantae</taxon>
        <taxon>Streptophyta</taxon>
        <taxon>Embryophyta</taxon>
        <taxon>Tracheophyta</taxon>
        <taxon>Spermatophyta</taxon>
        <taxon>Magnoliopsida</taxon>
        <taxon>eudicotyledons</taxon>
        <taxon>Gunneridae</taxon>
        <taxon>Pentapetalae</taxon>
        <taxon>asterids</taxon>
        <taxon>lamiids</taxon>
        <taxon>Lamiales</taxon>
        <taxon>Pedaliaceae</taxon>
        <taxon>Sesamum</taxon>
    </lineage>
</organism>
<dbReference type="EMBL" id="JACGWN010000002">
    <property type="protein sequence ID" value="KAL0460470.1"/>
    <property type="molecule type" value="Genomic_DNA"/>
</dbReference>
<proteinExistence type="predicted"/>
<name>A0AAW2Y3Y2_9LAMI</name>